<organism evidence="1 2">
    <name type="scientific">Etheostoma spectabile</name>
    <name type="common">orangethroat darter</name>
    <dbReference type="NCBI Taxonomy" id="54343"/>
    <lineage>
        <taxon>Eukaryota</taxon>
        <taxon>Metazoa</taxon>
        <taxon>Chordata</taxon>
        <taxon>Craniata</taxon>
        <taxon>Vertebrata</taxon>
        <taxon>Euteleostomi</taxon>
        <taxon>Actinopterygii</taxon>
        <taxon>Neopterygii</taxon>
        <taxon>Teleostei</taxon>
        <taxon>Neoteleostei</taxon>
        <taxon>Acanthomorphata</taxon>
        <taxon>Eupercaria</taxon>
        <taxon>Perciformes</taxon>
        <taxon>Percoidei</taxon>
        <taxon>Percidae</taxon>
        <taxon>Etheostomatinae</taxon>
        <taxon>Etheostoma</taxon>
    </lineage>
</organism>
<sequence length="123" mass="14065">MCQTKYLRRCPRPVHTIYVGIMKMTGDSLKPVRGKSLPLHIQPHWSSDQLLAAAVKKLKDFNQDMEDGAHVLLYPDAQEVRKIPGTDTPFTVQKYKEAIGKAYQRITMYICTVEDFANSCKCF</sequence>
<evidence type="ECO:0000313" key="1">
    <source>
        <dbReference type="EMBL" id="KAA8582519.1"/>
    </source>
</evidence>
<accession>A0A5J5CNK2</accession>
<keyword evidence="2" id="KW-1185">Reference proteome</keyword>
<dbReference type="AlphaFoldDB" id="A0A5J5CNK2"/>
<protein>
    <submittedName>
        <fullName evidence="1">Uncharacterized protein</fullName>
    </submittedName>
</protein>
<evidence type="ECO:0000313" key="2">
    <source>
        <dbReference type="Proteomes" id="UP000327493"/>
    </source>
</evidence>
<name>A0A5J5CNK2_9PERO</name>
<gene>
    <name evidence="1" type="ORF">FQN60_006190</name>
</gene>
<reference evidence="1 2" key="1">
    <citation type="submission" date="2019-08" db="EMBL/GenBank/DDBJ databases">
        <title>A chromosome-level genome assembly, high-density linkage maps, and genome scans reveal the genomic architecture of hybrid incompatibilities underlying speciation via character displacement in darters (Percidae: Etheostominae).</title>
        <authorList>
            <person name="Moran R.L."/>
            <person name="Catchen J.M."/>
            <person name="Fuller R.C."/>
        </authorList>
    </citation>
    <scope>NUCLEOTIDE SEQUENCE [LARGE SCALE GENOMIC DNA]</scope>
    <source>
        <strain evidence="1">EspeVRDwgs_2016</strain>
        <tissue evidence="1">Muscle</tissue>
    </source>
</reference>
<dbReference type="Proteomes" id="UP000327493">
    <property type="component" value="Chromosome 19"/>
</dbReference>
<dbReference type="EMBL" id="VOFY01000019">
    <property type="protein sequence ID" value="KAA8582519.1"/>
    <property type="molecule type" value="Genomic_DNA"/>
</dbReference>
<comment type="caution">
    <text evidence="1">The sequence shown here is derived from an EMBL/GenBank/DDBJ whole genome shotgun (WGS) entry which is preliminary data.</text>
</comment>
<proteinExistence type="predicted"/>